<dbReference type="OrthoDB" id="10036512at2759"/>
<organism evidence="3">
    <name type="scientific">Echinostoma caproni</name>
    <dbReference type="NCBI Taxonomy" id="27848"/>
    <lineage>
        <taxon>Eukaryota</taxon>
        <taxon>Metazoa</taxon>
        <taxon>Spiralia</taxon>
        <taxon>Lophotrochozoa</taxon>
        <taxon>Platyhelminthes</taxon>
        <taxon>Trematoda</taxon>
        <taxon>Digenea</taxon>
        <taxon>Plagiorchiida</taxon>
        <taxon>Echinostomata</taxon>
        <taxon>Echinostomatoidea</taxon>
        <taxon>Echinostomatidae</taxon>
        <taxon>Echinostoma</taxon>
    </lineage>
</organism>
<reference evidence="1 2" key="2">
    <citation type="submission" date="2018-11" db="EMBL/GenBank/DDBJ databases">
        <authorList>
            <consortium name="Pathogen Informatics"/>
        </authorList>
    </citation>
    <scope>NUCLEOTIDE SEQUENCE [LARGE SCALE GENOMIC DNA]</scope>
    <source>
        <strain evidence="1 2">Egypt</strain>
    </source>
</reference>
<accession>A0A183B404</accession>
<dbReference type="EMBL" id="UZAN01056345">
    <property type="protein sequence ID" value="VDP91210.1"/>
    <property type="molecule type" value="Genomic_DNA"/>
</dbReference>
<dbReference type="PANTHER" id="PTHR33053:SF9">
    <property type="entry name" value="AGAP000105-PA"/>
    <property type="match status" value="1"/>
</dbReference>
<evidence type="ECO:0000313" key="2">
    <source>
        <dbReference type="Proteomes" id="UP000272942"/>
    </source>
</evidence>
<gene>
    <name evidence="1" type="ORF">ECPE_LOCUS13938</name>
</gene>
<sequence length="143" mass="15776">MGTPRGTPMRKIAGGSYLHFGLEECPQCAMDVMESPDLKCIYLQLHADGLSPFRNSIVRLWPILGRTMKPLFRVFLVGLFCGMSKPGDVHKYLSETIEALGQLTSTGVRLQMNAKLVKAILHSILSDAPAKSYIKQVKQLSGL</sequence>
<name>A0A183B404_9TREM</name>
<dbReference type="WBParaSite" id="ECPE_0001397901-mRNA-1">
    <property type="protein sequence ID" value="ECPE_0001397901-mRNA-1"/>
    <property type="gene ID" value="ECPE_0001397901"/>
</dbReference>
<dbReference type="Proteomes" id="UP000272942">
    <property type="component" value="Unassembled WGS sequence"/>
</dbReference>
<reference evidence="3" key="1">
    <citation type="submission" date="2016-06" db="UniProtKB">
        <authorList>
            <consortium name="WormBaseParasite"/>
        </authorList>
    </citation>
    <scope>IDENTIFICATION</scope>
</reference>
<protein>
    <submittedName>
        <fullName evidence="3">DUF4704 domain-containing protein</fullName>
    </submittedName>
</protein>
<keyword evidence="2" id="KW-1185">Reference proteome</keyword>
<dbReference type="AlphaFoldDB" id="A0A183B404"/>
<evidence type="ECO:0000313" key="1">
    <source>
        <dbReference type="EMBL" id="VDP91210.1"/>
    </source>
</evidence>
<dbReference type="PANTHER" id="PTHR33053">
    <property type="entry name" value="PROTEIN, PUTATIVE-RELATED"/>
    <property type="match status" value="1"/>
</dbReference>
<proteinExistence type="predicted"/>
<evidence type="ECO:0000313" key="3">
    <source>
        <dbReference type="WBParaSite" id="ECPE_0001397901-mRNA-1"/>
    </source>
</evidence>